<evidence type="ECO:0000313" key="1">
    <source>
        <dbReference type="EMBL" id="RAV19475.1"/>
    </source>
</evidence>
<dbReference type="AlphaFoldDB" id="A0A329MI00"/>
<accession>A0A329MI00</accession>
<evidence type="ECO:0000313" key="2">
    <source>
        <dbReference type="Proteomes" id="UP000250369"/>
    </source>
</evidence>
<dbReference type="OrthoDB" id="9913957at2"/>
<proteinExistence type="predicted"/>
<gene>
    <name evidence="1" type="ORF">DQG23_21020</name>
</gene>
<dbReference type="Pfam" id="PF18928">
    <property type="entry name" value="DUF5677"/>
    <property type="match status" value="1"/>
</dbReference>
<dbReference type="Proteomes" id="UP000250369">
    <property type="component" value="Unassembled WGS sequence"/>
</dbReference>
<dbReference type="RefSeq" id="WP_113032836.1">
    <property type="nucleotide sequence ID" value="NZ_QMFB01000012.1"/>
</dbReference>
<comment type="caution">
    <text evidence="1">The sequence shown here is derived from an EMBL/GenBank/DDBJ whole genome shotgun (WGS) entry which is preliminary data.</text>
</comment>
<dbReference type="EMBL" id="QMFB01000012">
    <property type="protein sequence ID" value="RAV19475.1"/>
    <property type="molecule type" value="Genomic_DNA"/>
</dbReference>
<keyword evidence="2" id="KW-1185">Reference proteome</keyword>
<name>A0A329MI00_9BACL</name>
<protein>
    <submittedName>
        <fullName evidence="1">Uncharacterized protein</fullName>
    </submittedName>
</protein>
<organism evidence="1 2">
    <name type="scientific">Paenibacillus contaminans</name>
    <dbReference type="NCBI Taxonomy" id="450362"/>
    <lineage>
        <taxon>Bacteria</taxon>
        <taxon>Bacillati</taxon>
        <taxon>Bacillota</taxon>
        <taxon>Bacilli</taxon>
        <taxon>Bacillales</taxon>
        <taxon>Paenibacillaceae</taxon>
        <taxon>Paenibacillus</taxon>
    </lineage>
</organism>
<sequence>MNNQPLIDEGEKIIEGQLMDEMQLHLIGCKNCCNVIAKSIEAFPVMDVNNVTSSIKVVTSLLAKILNDLRAASILSARGYSIQAATLASSLYESAFMIAYIGNNNDLADKWINHEDPSNLFISVKKLTEQGLKNINAPNYKELSEREYNNYRQLCMVKHGNPLIQKNHVYSMEGNSVVAIFGPETSEPSIRVSWFALENAINYSMIALSSYINCHLQTKTSSEIFEQFDDLKEVYKELHKKAVERWGNENPLPEL</sequence>
<dbReference type="InterPro" id="IPR043733">
    <property type="entry name" value="DUF5677"/>
</dbReference>
<reference evidence="1 2" key="1">
    <citation type="journal article" date="2009" name="Int. J. Syst. Evol. Microbiol.">
        <title>Paenibacillus contaminans sp. nov., isolated from a contaminated laboratory plate.</title>
        <authorList>
            <person name="Chou J.H."/>
            <person name="Lee J.H."/>
            <person name="Lin M.C."/>
            <person name="Chang P.S."/>
            <person name="Arun A.B."/>
            <person name="Young C.C."/>
            <person name="Chen W.M."/>
        </authorList>
    </citation>
    <scope>NUCLEOTIDE SEQUENCE [LARGE SCALE GENOMIC DNA]</scope>
    <source>
        <strain evidence="1 2">CKOBP-6</strain>
    </source>
</reference>